<dbReference type="EMBL" id="HACA01023785">
    <property type="protein sequence ID" value="CDW41146.1"/>
    <property type="molecule type" value="Transcribed_RNA"/>
</dbReference>
<sequence length="41" mass="4769">MLPLTCSTRAIRIKTDILPGQDLQYLIFYKINTIYNVTHLS</sequence>
<reference evidence="1" key="1">
    <citation type="submission" date="2014-05" db="EMBL/GenBank/DDBJ databases">
        <authorList>
            <person name="Chronopoulou M."/>
        </authorList>
    </citation>
    <scope>NUCLEOTIDE SEQUENCE</scope>
    <source>
        <tissue evidence="1">Whole organism</tissue>
    </source>
</reference>
<organism evidence="1">
    <name type="scientific">Lepeophtheirus salmonis</name>
    <name type="common">Salmon louse</name>
    <name type="synonym">Caligus salmonis</name>
    <dbReference type="NCBI Taxonomy" id="72036"/>
    <lineage>
        <taxon>Eukaryota</taxon>
        <taxon>Metazoa</taxon>
        <taxon>Ecdysozoa</taxon>
        <taxon>Arthropoda</taxon>
        <taxon>Crustacea</taxon>
        <taxon>Multicrustacea</taxon>
        <taxon>Hexanauplia</taxon>
        <taxon>Copepoda</taxon>
        <taxon>Siphonostomatoida</taxon>
        <taxon>Caligidae</taxon>
        <taxon>Lepeophtheirus</taxon>
    </lineage>
</organism>
<accession>A0A0K2UTV5</accession>
<evidence type="ECO:0000313" key="1">
    <source>
        <dbReference type="EMBL" id="CDW41146.1"/>
    </source>
</evidence>
<protein>
    <submittedName>
        <fullName evidence="1">Uncharacterized protein</fullName>
    </submittedName>
</protein>
<proteinExistence type="predicted"/>
<dbReference type="AlphaFoldDB" id="A0A0K2UTV5"/>
<name>A0A0K2UTV5_LEPSM</name>